<protein>
    <submittedName>
        <fullName evidence="2">Transmembrane protein, putative</fullName>
    </submittedName>
</protein>
<keyword evidence="1" id="KW-0472">Membrane</keyword>
<keyword evidence="3" id="KW-1185">Reference proteome</keyword>
<keyword evidence="1" id="KW-1133">Transmembrane helix</keyword>
<dbReference type="KEGG" id="tet:TTHERM_00443080"/>
<feature type="transmembrane region" description="Helical" evidence="1">
    <location>
        <begin position="7"/>
        <end position="26"/>
    </location>
</feature>
<reference evidence="3" key="1">
    <citation type="journal article" date="2006" name="PLoS Biol.">
        <title>Macronuclear genome sequence of the ciliate Tetrahymena thermophila, a model eukaryote.</title>
        <authorList>
            <person name="Eisen J.A."/>
            <person name="Coyne R.S."/>
            <person name="Wu M."/>
            <person name="Wu D."/>
            <person name="Thiagarajan M."/>
            <person name="Wortman J.R."/>
            <person name="Badger J.H."/>
            <person name="Ren Q."/>
            <person name="Amedeo P."/>
            <person name="Jones K.M."/>
            <person name="Tallon L.J."/>
            <person name="Delcher A.L."/>
            <person name="Salzberg S.L."/>
            <person name="Silva J.C."/>
            <person name="Haas B.J."/>
            <person name="Majoros W.H."/>
            <person name="Farzad M."/>
            <person name="Carlton J.M."/>
            <person name="Smith R.K. Jr."/>
            <person name="Garg J."/>
            <person name="Pearlman R.E."/>
            <person name="Karrer K.M."/>
            <person name="Sun L."/>
            <person name="Manning G."/>
            <person name="Elde N.C."/>
            <person name="Turkewitz A.P."/>
            <person name="Asai D.J."/>
            <person name="Wilkes D.E."/>
            <person name="Wang Y."/>
            <person name="Cai H."/>
            <person name="Collins K."/>
            <person name="Stewart B.A."/>
            <person name="Lee S.R."/>
            <person name="Wilamowska K."/>
            <person name="Weinberg Z."/>
            <person name="Ruzzo W.L."/>
            <person name="Wloga D."/>
            <person name="Gaertig J."/>
            <person name="Frankel J."/>
            <person name="Tsao C.-C."/>
            <person name="Gorovsky M.A."/>
            <person name="Keeling P.J."/>
            <person name="Waller R.F."/>
            <person name="Patron N.J."/>
            <person name="Cherry J.M."/>
            <person name="Stover N.A."/>
            <person name="Krieger C.J."/>
            <person name="del Toro C."/>
            <person name="Ryder H.F."/>
            <person name="Williamson S.C."/>
            <person name="Barbeau R.A."/>
            <person name="Hamilton E.P."/>
            <person name="Orias E."/>
        </authorList>
    </citation>
    <scope>NUCLEOTIDE SEQUENCE [LARGE SCALE GENOMIC DNA]</scope>
    <source>
        <strain evidence="3">SB210</strain>
    </source>
</reference>
<dbReference type="RefSeq" id="XP_001033221.3">
    <property type="nucleotide sequence ID" value="XM_001033221.3"/>
</dbReference>
<evidence type="ECO:0000256" key="1">
    <source>
        <dbReference type="SAM" id="Phobius"/>
    </source>
</evidence>
<sequence length="287" mass="34071">MNHIQKQYIYLFAIGFLIVIVESQIIQEIGEFVIIEELNCVFYRLRQQQNQFVFKFFVTNDNYDGNDGQKWIDQNQDLPVEEPKYYIDNNQVYISFYRYNGSQQISFDLRVDFNQIRDDFVGANCPDIGCMKKFGQYCYYFCGNSYMIQDTDCSNLKYQTKTEQMNCFMGNQDYINIQNHLAYKSYFINLTSESNRCLFYLIDKQFDLFAYLDNSNTYIICQLDVNSSNFQCLKQIRTNVNSSDGIFVSKVVQSNGANIFVYAKFDDKTYTFYDFSTFTVFNDFNFI</sequence>
<keyword evidence="1 2" id="KW-0812">Transmembrane</keyword>
<evidence type="ECO:0000313" key="3">
    <source>
        <dbReference type="Proteomes" id="UP000009168"/>
    </source>
</evidence>
<gene>
    <name evidence="2" type="ORF">TTHERM_00443080</name>
</gene>
<dbReference type="eggNOG" id="KOG3525">
    <property type="taxonomic scope" value="Eukaryota"/>
</dbReference>
<dbReference type="Proteomes" id="UP000009168">
    <property type="component" value="Unassembled WGS sequence"/>
</dbReference>
<name>I7LTN3_TETTS</name>
<organism evidence="2 3">
    <name type="scientific">Tetrahymena thermophila (strain SB210)</name>
    <dbReference type="NCBI Taxonomy" id="312017"/>
    <lineage>
        <taxon>Eukaryota</taxon>
        <taxon>Sar</taxon>
        <taxon>Alveolata</taxon>
        <taxon>Ciliophora</taxon>
        <taxon>Intramacronucleata</taxon>
        <taxon>Oligohymenophorea</taxon>
        <taxon>Hymenostomatida</taxon>
        <taxon>Tetrahymenina</taxon>
        <taxon>Tetrahymenidae</taxon>
        <taxon>Tetrahymena</taxon>
    </lineage>
</organism>
<dbReference type="InParanoid" id="I7LTN3"/>
<proteinExistence type="predicted"/>
<dbReference type="GeneID" id="7827935"/>
<dbReference type="AlphaFoldDB" id="I7LTN3"/>
<accession>I7LTN3</accession>
<dbReference type="EMBL" id="GG662665">
    <property type="protein sequence ID" value="EAR85558.3"/>
    <property type="molecule type" value="Genomic_DNA"/>
</dbReference>
<evidence type="ECO:0000313" key="2">
    <source>
        <dbReference type="EMBL" id="EAR85558.3"/>
    </source>
</evidence>